<dbReference type="Pfam" id="PF07956">
    <property type="entry name" value="DUF1690"/>
    <property type="match status" value="1"/>
</dbReference>
<keyword evidence="2" id="KW-1185">Reference proteome</keyword>
<organism evidence="1 2">
    <name type="scientific">Circinella minor</name>
    <dbReference type="NCBI Taxonomy" id="1195481"/>
    <lineage>
        <taxon>Eukaryota</taxon>
        <taxon>Fungi</taxon>
        <taxon>Fungi incertae sedis</taxon>
        <taxon>Mucoromycota</taxon>
        <taxon>Mucoromycotina</taxon>
        <taxon>Mucoromycetes</taxon>
        <taxon>Mucorales</taxon>
        <taxon>Lichtheimiaceae</taxon>
        <taxon>Circinella</taxon>
    </lineage>
</organism>
<name>A0A8H7VQB2_9FUNG</name>
<protein>
    <recommendedName>
        <fullName evidence="3">DUF1690 domain-containing protein</fullName>
    </recommendedName>
</protein>
<evidence type="ECO:0008006" key="3">
    <source>
        <dbReference type="Google" id="ProtNLM"/>
    </source>
</evidence>
<dbReference type="AlphaFoldDB" id="A0A8H7VQB2"/>
<dbReference type="Proteomes" id="UP000646827">
    <property type="component" value="Unassembled WGS sequence"/>
</dbReference>
<sequence>MGTTQSKTAGEPVIIYNQSVPLQFSQGLVDSLETQKKSSENNVRSEDVEEQVRKRVAEELERVKSQQGEVDQKSYSELAKSNIEKDHNSVAIGTDIENMIQRIQRTSPKEVPAEIVERQEAVVACYKKNGSRPLDCWEEVEEFKETVSKAQKRFVAAHQ</sequence>
<comment type="caution">
    <text evidence="1">The sequence shown here is derived from an EMBL/GenBank/DDBJ whole genome shotgun (WGS) entry which is preliminary data.</text>
</comment>
<dbReference type="InterPro" id="IPR012471">
    <property type="entry name" value="DUF1690"/>
</dbReference>
<accession>A0A8H7VQB2</accession>
<dbReference type="EMBL" id="JAEPRB010000067">
    <property type="protein sequence ID" value="KAG2223119.1"/>
    <property type="molecule type" value="Genomic_DNA"/>
</dbReference>
<gene>
    <name evidence="1" type="ORF">INT45_005675</name>
</gene>
<proteinExistence type="predicted"/>
<reference evidence="1 2" key="1">
    <citation type="submission" date="2020-12" db="EMBL/GenBank/DDBJ databases">
        <title>Metabolic potential, ecology and presence of endohyphal bacteria is reflected in genomic diversity of Mucoromycotina.</title>
        <authorList>
            <person name="Muszewska A."/>
            <person name="Okrasinska A."/>
            <person name="Steczkiewicz K."/>
            <person name="Drgas O."/>
            <person name="Orlowska M."/>
            <person name="Perlinska-Lenart U."/>
            <person name="Aleksandrzak-Piekarczyk T."/>
            <person name="Szatraj K."/>
            <person name="Zielenkiewicz U."/>
            <person name="Pilsyk S."/>
            <person name="Malc E."/>
            <person name="Mieczkowski P."/>
            <person name="Kruszewska J.S."/>
            <person name="Biernat P."/>
            <person name="Pawlowska J."/>
        </authorList>
    </citation>
    <scope>NUCLEOTIDE SEQUENCE [LARGE SCALE GENOMIC DNA]</scope>
    <source>
        <strain evidence="1 2">CBS 142.35</strain>
    </source>
</reference>
<evidence type="ECO:0000313" key="1">
    <source>
        <dbReference type="EMBL" id="KAG2223119.1"/>
    </source>
</evidence>
<evidence type="ECO:0000313" key="2">
    <source>
        <dbReference type="Proteomes" id="UP000646827"/>
    </source>
</evidence>
<dbReference type="OrthoDB" id="5544375at2759"/>